<name>A0A5B7JYY8_PORTR</name>
<proteinExistence type="predicted"/>
<evidence type="ECO:0000313" key="2">
    <source>
        <dbReference type="EMBL" id="MPC99536.1"/>
    </source>
</evidence>
<feature type="region of interest" description="Disordered" evidence="1">
    <location>
        <begin position="1"/>
        <end position="26"/>
    </location>
</feature>
<dbReference type="EMBL" id="VSRR010118798">
    <property type="protein sequence ID" value="MPC99536.1"/>
    <property type="molecule type" value="Genomic_DNA"/>
</dbReference>
<reference evidence="2 3" key="1">
    <citation type="submission" date="2019-05" db="EMBL/GenBank/DDBJ databases">
        <title>Another draft genome of Portunus trituberculatus and its Hox gene families provides insights of decapod evolution.</title>
        <authorList>
            <person name="Jeong J.-H."/>
            <person name="Song I."/>
            <person name="Kim S."/>
            <person name="Choi T."/>
            <person name="Kim D."/>
            <person name="Ryu S."/>
            <person name="Kim W."/>
        </authorList>
    </citation>
    <scope>NUCLEOTIDE SEQUENCE [LARGE SCALE GENOMIC DNA]</scope>
    <source>
        <tissue evidence="2">Muscle</tissue>
    </source>
</reference>
<keyword evidence="3" id="KW-1185">Reference proteome</keyword>
<evidence type="ECO:0000313" key="3">
    <source>
        <dbReference type="Proteomes" id="UP000324222"/>
    </source>
</evidence>
<evidence type="ECO:0000256" key="1">
    <source>
        <dbReference type="SAM" id="MobiDB-lite"/>
    </source>
</evidence>
<protein>
    <submittedName>
        <fullName evidence="2">Uncharacterized protein</fullName>
    </submittedName>
</protein>
<dbReference type="AlphaFoldDB" id="A0A5B7JYY8"/>
<feature type="compositionally biased region" description="Low complexity" evidence="1">
    <location>
        <begin position="12"/>
        <end position="25"/>
    </location>
</feature>
<gene>
    <name evidence="2" type="ORF">E2C01_094956</name>
</gene>
<accession>A0A5B7JYY8</accession>
<comment type="caution">
    <text evidence="2">The sequence shown here is derived from an EMBL/GenBank/DDBJ whole genome shotgun (WGS) entry which is preliminary data.</text>
</comment>
<dbReference type="Proteomes" id="UP000324222">
    <property type="component" value="Unassembled WGS sequence"/>
</dbReference>
<sequence>MVGGPSLKHPPTTSTTTTTESTATARPAMVGARLVHHTNTRENHRTSHRSRCATSFSARCSSTLRAGLGAGQADDNRTSWLS</sequence>
<organism evidence="2 3">
    <name type="scientific">Portunus trituberculatus</name>
    <name type="common">Swimming crab</name>
    <name type="synonym">Neptunus trituberculatus</name>
    <dbReference type="NCBI Taxonomy" id="210409"/>
    <lineage>
        <taxon>Eukaryota</taxon>
        <taxon>Metazoa</taxon>
        <taxon>Ecdysozoa</taxon>
        <taxon>Arthropoda</taxon>
        <taxon>Crustacea</taxon>
        <taxon>Multicrustacea</taxon>
        <taxon>Malacostraca</taxon>
        <taxon>Eumalacostraca</taxon>
        <taxon>Eucarida</taxon>
        <taxon>Decapoda</taxon>
        <taxon>Pleocyemata</taxon>
        <taxon>Brachyura</taxon>
        <taxon>Eubrachyura</taxon>
        <taxon>Portunoidea</taxon>
        <taxon>Portunidae</taxon>
        <taxon>Portuninae</taxon>
        <taxon>Portunus</taxon>
    </lineage>
</organism>